<reference evidence="7 8" key="1">
    <citation type="journal article" date="2019" name="Nat. Ecol. Evol.">
        <title>Megaphylogeny resolves global patterns of mushroom evolution.</title>
        <authorList>
            <person name="Varga T."/>
            <person name="Krizsan K."/>
            <person name="Foldi C."/>
            <person name="Dima B."/>
            <person name="Sanchez-Garcia M."/>
            <person name="Sanchez-Ramirez S."/>
            <person name="Szollosi G.J."/>
            <person name="Szarkandi J.G."/>
            <person name="Papp V."/>
            <person name="Albert L."/>
            <person name="Andreopoulos W."/>
            <person name="Angelini C."/>
            <person name="Antonin V."/>
            <person name="Barry K.W."/>
            <person name="Bougher N.L."/>
            <person name="Buchanan P."/>
            <person name="Buyck B."/>
            <person name="Bense V."/>
            <person name="Catcheside P."/>
            <person name="Chovatia M."/>
            <person name="Cooper J."/>
            <person name="Damon W."/>
            <person name="Desjardin D."/>
            <person name="Finy P."/>
            <person name="Geml J."/>
            <person name="Haridas S."/>
            <person name="Hughes K."/>
            <person name="Justo A."/>
            <person name="Karasinski D."/>
            <person name="Kautmanova I."/>
            <person name="Kiss B."/>
            <person name="Kocsube S."/>
            <person name="Kotiranta H."/>
            <person name="LaButti K.M."/>
            <person name="Lechner B.E."/>
            <person name="Liimatainen K."/>
            <person name="Lipzen A."/>
            <person name="Lukacs Z."/>
            <person name="Mihaltcheva S."/>
            <person name="Morgado L.N."/>
            <person name="Niskanen T."/>
            <person name="Noordeloos M.E."/>
            <person name="Ohm R.A."/>
            <person name="Ortiz-Santana B."/>
            <person name="Ovrebo C."/>
            <person name="Racz N."/>
            <person name="Riley R."/>
            <person name="Savchenko A."/>
            <person name="Shiryaev A."/>
            <person name="Soop K."/>
            <person name="Spirin V."/>
            <person name="Szebenyi C."/>
            <person name="Tomsovsky M."/>
            <person name="Tulloss R.E."/>
            <person name="Uehling J."/>
            <person name="Grigoriev I.V."/>
            <person name="Vagvolgyi C."/>
            <person name="Papp T."/>
            <person name="Martin F.M."/>
            <person name="Miettinen O."/>
            <person name="Hibbett D.S."/>
            <person name="Nagy L.G."/>
        </authorList>
    </citation>
    <scope>NUCLEOTIDE SEQUENCE [LARGE SCALE GENOMIC DNA]</scope>
    <source>
        <strain evidence="7 8">FP101781</strain>
    </source>
</reference>
<dbReference type="InterPro" id="IPR036525">
    <property type="entry name" value="Tubulin/FtsZ_GTPase_sf"/>
</dbReference>
<name>A0A4Y7SFB6_COPMI</name>
<dbReference type="InterPro" id="IPR029209">
    <property type="entry name" value="DML1/Misato_tubulin"/>
</dbReference>
<feature type="domain" description="DML1/Misato tubulin" evidence="6">
    <location>
        <begin position="132"/>
        <end position="316"/>
    </location>
</feature>
<dbReference type="GO" id="GO:0005739">
    <property type="term" value="C:mitochondrion"/>
    <property type="evidence" value="ECO:0007669"/>
    <property type="project" value="UniProtKB-SubCell"/>
</dbReference>
<comment type="subcellular location">
    <subcellularLocation>
        <location evidence="2">Mitochondrion</location>
    </subcellularLocation>
</comment>
<protein>
    <submittedName>
        <fullName evidence="7">Tubulin nucleotide-binding domain-like protein</fullName>
    </submittedName>
</protein>
<dbReference type="EMBL" id="QPFP01000139">
    <property type="protein sequence ID" value="TEB20453.1"/>
    <property type="molecule type" value="Genomic_DNA"/>
</dbReference>
<dbReference type="PANTHER" id="PTHR13391:SF0">
    <property type="entry name" value="PROTEIN MISATO HOMOLOG 1"/>
    <property type="match status" value="1"/>
</dbReference>
<evidence type="ECO:0000259" key="6">
    <source>
        <dbReference type="Pfam" id="PF14881"/>
    </source>
</evidence>
<dbReference type="GO" id="GO:0007005">
    <property type="term" value="P:mitochondrion organization"/>
    <property type="evidence" value="ECO:0007669"/>
    <property type="project" value="InterPro"/>
</dbReference>
<evidence type="ECO:0000256" key="1">
    <source>
        <dbReference type="ARBA" id="ARBA00003757"/>
    </source>
</evidence>
<evidence type="ECO:0000313" key="8">
    <source>
        <dbReference type="Proteomes" id="UP000298030"/>
    </source>
</evidence>
<dbReference type="InterPro" id="IPR019605">
    <property type="entry name" value="Misato_II_tubulin-like"/>
</dbReference>
<keyword evidence="8" id="KW-1185">Reference proteome</keyword>
<evidence type="ECO:0000256" key="3">
    <source>
        <dbReference type="ARBA" id="ARBA00008507"/>
    </source>
</evidence>
<dbReference type="InterPro" id="IPR049942">
    <property type="entry name" value="DML1/Misato"/>
</dbReference>
<evidence type="ECO:0000259" key="5">
    <source>
        <dbReference type="Pfam" id="PF10644"/>
    </source>
</evidence>
<dbReference type="Proteomes" id="UP000298030">
    <property type="component" value="Unassembled WGS sequence"/>
</dbReference>
<sequence length="526" mass="57858">MKEILYIQAGNAANYVGTHFWNTQEGYLASEDPENSQVDATISFRNESEHGTLCPRLLIFDWKNNFGTLARDNALGNERANNVADAGLWSGSVQPIRIAQPPIERSAYQAFLANDDIAQVSKQLPTTQDLLRGKVRYWSDYNRLYYLPRTLHPINEPSEWDGPQGNWGLGQDIFRAYNEKNDLMEDSVRLFLEECDTLQGIQVMNDSGTYSGFTSSFLTVLQDEYRKAPALVFPLLSGLDADASTNDGHSVRGAISDALYLRALDDLASMTVPIQPPTQWSPGAWKQWSDINNSNSYYTSAIVAPYIESAMLPTRLSGGQDDIASLAAKLQVDARSPFSQLSGIFPLLSVSTDALSDTAEFSVPRSMKDLHPGSAGCRIDVTRGFSAEAVQMFEEHASKAALLDSAHYISRFHTLKYPLPTSFPSFLLPESAIEWETPKSLTATTPDSIVGSISGLASLSSGRGRMGLLFKKYANFAETCLKKRVHAASTGSGIDDDELKELIQDLWSMHDNTGSTCDSEGDDHDG</sequence>
<dbReference type="OrthoDB" id="271881at2759"/>
<gene>
    <name evidence="7" type="ORF">FA13DRAFT_211380</name>
</gene>
<dbReference type="STRING" id="71717.A0A4Y7SFB6"/>
<dbReference type="SUPFAM" id="SSF52490">
    <property type="entry name" value="Tubulin nucleotide-binding domain-like"/>
    <property type="match status" value="1"/>
</dbReference>
<comment type="function">
    <text evidence="1">Involved in the partitioning of the mitochondrial organelle and mitochondrial DNA (mtDNA) inheritance.</text>
</comment>
<dbReference type="AlphaFoldDB" id="A0A4Y7SFB6"/>
<dbReference type="Gene3D" id="3.40.50.1440">
    <property type="entry name" value="Tubulin/FtsZ, GTPase domain"/>
    <property type="match status" value="1"/>
</dbReference>
<keyword evidence="4" id="KW-0496">Mitochondrion</keyword>
<evidence type="ECO:0000256" key="4">
    <source>
        <dbReference type="ARBA" id="ARBA00023128"/>
    </source>
</evidence>
<comment type="similarity">
    <text evidence="3">Belongs to the misato family.</text>
</comment>
<feature type="domain" description="Misato Segment II tubulin-like" evidence="5">
    <location>
        <begin position="2"/>
        <end position="112"/>
    </location>
</feature>
<accession>A0A4Y7SFB6</accession>
<comment type="caution">
    <text evidence="7">The sequence shown here is derived from an EMBL/GenBank/DDBJ whole genome shotgun (WGS) entry which is preliminary data.</text>
</comment>
<dbReference type="PANTHER" id="PTHR13391">
    <property type="entry name" value="MITOCHONDRIAL DISTRIBUTION REGULATOR MISATO"/>
    <property type="match status" value="1"/>
</dbReference>
<evidence type="ECO:0000313" key="7">
    <source>
        <dbReference type="EMBL" id="TEB20453.1"/>
    </source>
</evidence>
<evidence type="ECO:0000256" key="2">
    <source>
        <dbReference type="ARBA" id="ARBA00004173"/>
    </source>
</evidence>
<organism evidence="7 8">
    <name type="scientific">Coprinellus micaceus</name>
    <name type="common">Glistening ink-cap mushroom</name>
    <name type="synonym">Coprinus micaceus</name>
    <dbReference type="NCBI Taxonomy" id="71717"/>
    <lineage>
        <taxon>Eukaryota</taxon>
        <taxon>Fungi</taxon>
        <taxon>Dikarya</taxon>
        <taxon>Basidiomycota</taxon>
        <taxon>Agaricomycotina</taxon>
        <taxon>Agaricomycetes</taxon>
        <taxon>Agaricomycetidae</taxon>
        <taxon>Agaricales</taxon>
        <taxon>Agaricineae</taxon>
        <taxon>Psathyrellaceae</taxon>
        <taxon>Coprinellus</taxon>
    </lineage>
</organism>
<dbReference type="Pfam" id="PF14881">
    <property type="entry name" value="Tubulin_3"/>
    <property type="match status" value="1"/>
</dbReference>
<proteinExistence type="inferred from homology"/>
<dbReference type="Pfam" id="PF10644">
    <property type="entry name" value="Misat_Tub_SegII"/>
    <property type="match status" value="1"/>
</dbReference>